<dbReference type="InterPro" id="IPR036236">
    <property type="entry name" value="Znf_C2H2_sf"/>
</dbReference>
<name>A0A6I9W0L1_9HYME</name>
<keyword evidence="2" id="KW-0677">Repeat</keyword>
<dbReference type="GO" id="GO:0045944">
    <property type="term" value="P:positive regulation of transcription by RNA polymerase II"/>
    <property type="evidence" value="ECO:0007669"/>
    <property type="project" value="TreeGrafter"/>
</dbReference>
<sequence>MTSLETRGKNGHSPVENHCPACSYVALNVKDLENHQRLHHLKRKFFRCAKCDYVTHIRARYTKHVKYHSMPMIKCDACDFSSAYKWNLERHMRNHGGGGAFKCRACNFTADIRQSLTVHESYHHDPPVGQVNRKSNNAFERKPRNSPKRYNQVGASDFREALSKTGSTTTSAGSTDSFVSDHSLISIDDKKSALANAECIALKCEEKGCQFITAWDSEMQRHLAESHSSVVPSKPRKPLPMLIPLSLASTPKSNNTFSGMSNGPPTTLLKVPRVRVRPELAQIARDTELAKMYGNKEAANSKRNLNTAAGIFERKNASFFDKLKEKLTTTATSINNGVPEVAVSSENDLKCWCTFKASSMEELACHKQTHHTALSVSMGTTRCPKCRRRCKSTTDLQMHMQSCHSRNDTTSSISSSLEKVTNRSDIRMTSYRDEYSPFSSQTDWDANLRGLNSSGSSFEGGSTHPSGRRVFKCPHCPFWASTASRFHVHIVGHLNRKPFECSMCAYRSNWRWDITKHIKLKAAKDAVHTSARVLMTDETGRRNYSKYNKYLAQVEHQSWDEDRMEQRSIEETNSEELSTKLLIVGNKEYTSATGPTSQSPVTILPSNEANQNNHNVDVSLRPPPPLKAAIRSRGQSLLKNSPITMHIQTPSGGGAVSISPISSISAIDEKRTQWKCKRCNYRDFNKDNVLLHVKSHYESVDQESIEERNPFGCEDCPFSASDAATLSLHRMNHRPNLEAIFKCYLCPYYVSTKAELLDHARLHGEELAAMHQQNMECSSPNSKSKLQQVSISEGSGSRAKDESSIEQVIQITSRNNATMASKTQPPPPPPPPPSLLLDTRALPDAPLVWVSRLDGTLTKMLKCRHCPYISSRRAEVRDHETMHVDVPTQGPLIACTDCSFTCSRREVMIAHTEMHAGSLGTVHCLVDETRPDSQQVSDLATLLGMTHTPVLGTEPDLRDSRLVHCCDKCPARFLCEKELRIHLRYHTTELAYSCQWCSYAARQPSHLLAHQKAHSTEYQERTKYLLSLYGHSQRYPPPATACVETENRESNDNTSNVAWIVVEINENSNNSYNNVNNASSTVQRTGNQVFTCAKCPARYFKLDALEYHMTLHGSNNRFKCNDCDYSSKTAQNLLKHQVVHRRHGETGEAVAESSTAAAASAADRTLTSSPGSPIQSPPDPQFGIFMRGNPNFVYPGYLRNGRLKEKRYKCHKCPSAFEKREQYRVHLTLHGAKQRYRCDTCDYSVKYYANYIQHLKKHQANAEAQASRRQFEDDRISVDSDSIADISASVSSRKSSRSSAAVGSALAMLPAANASNVNNNATLQTSNQDKQSVLLMQKKGIIPSTGETDAETIRCQSCPFSTTDKDVMDAHKRRHGIERMTPPCPHCDYIPRKDENIGEHVRLHFTRLYKPESYLIVELLTLTMEKIHVNNKDEKSGQRLKELLFKECADGRFLPLAESINSVSLSTSSTMKAVKEKVIVDPNTGETKHRLA</sequence>
<dbReference type="RefSeq" id="XP_011633205.1">
    <property type="nucleotide sequence ID" value="XM_011634903.1"/>
</dbReference>
<feature type="domain" description="C2H2-type" evidence="7">
    <location>
        <begin position="1118"/>
        <end position="1145"/>
    </location>
</feature>
<keyword evidence="3 5" id="KW-0863">Zinc-finger</keyword>
<evidence type="ECO:0000256" key="2">
    <source>
        <dbReference type="ARBA" id="ARBA00022737"/>
    </source>
</evidence>
<dbReference type="GeneID" id="105424602"/>
<dbReference type="InterPro" id="IPR013087">
    <property type="entry name" value="Znf_C2H2_type"/>
</dbReference>
<dbReference type="GO" id="GO:0005634">
    <property type="term" value="C:nucleus"/>
    <property type="evidence" value="ECO:0007669"/>
    <property type="project" value="TreeGrafter"/>
</dbReference>
<feature type="region of interest" description="Disordered" evidence="6">
    <location>
        <begin position="817"/>
        <end position="836"/>
    </location>
</feature>
<reference evidence="9" key="1">
    <citation type="submission" date="2025-08" db="UniProtKB">
        <authorList>
            <consortium name="RefSeq"/>
        </authorList>
    </citation>
    <scope>IDENTIFICATION</scope>
</reference>
<feature type="domain" description="C2H2-type" evidence="7">
    <location>
        <begin position="1208"/>
        <end position="1235"/>
    </location>
</feature>
<feature type="domain" description="C2H2-type" evidence="7">
    <location>
        <begin position="1236"/>
        <end position="1263"/>
    </location>
</feature>
<evidence type="ECO:0000256" key="1">
    <source>
        <dbReference type="ARBA" id="ARBA00022723"/>
    </source>
</evidence>
<evidence type="ECO:0000256" key="3">
    <source>
        <dbReference type="ARBA" id="ARBA00022771"/>
    </source>
</evidence>
<dbReference type="Gene3D" id="3.30.160.60">
    <property type="entry name" value="Classic Zinc Finger"/>
    <property type="match status" value="8"/>
</dbReference>
<feature type="domain" description="C2H2-type" evidence="7">
    <location>
        <begin position="741"/>
        <end position="768"/>
    </location>
</feature>
<accession>A0A6I9W0L1</accession>
<feature type="region of interest" description="Disordered" evidence="6">
    <location>
        <begin position="122"/>
        <end position="155"/>
    </location>
</feature>
<evidence type="ECO:0000259" key="7">
    <source>
        <dbReference type="PROSITE" id="PS50157"/>
    </source>
</evidence>
<dbReference type="OrthoDB" id="6417347at2759"/>
<protein>
    <submittedName>
        <fullName evidence="9">Zinc finger protein 91-like</fullName>
    </submittedName>
</protein>
<keyword evidence="8" id="KW-1185">Reference proteome</keyword>
<evidence type="ECO:0000313" key="9">
    <source>
        <dbReference type="RefSeq" id="XP_011633205.1"/>
    </source>
</evidence>
<dbReference type="GO" id="GO:0008270">
    <property type="term" value="F:zinc ion binding"/>
    <property type="evidence" value="ECO:0007669"/>
    <property type="project" value="UniProtKB-KW"/>
</dbReference>
<feature type="region of interest" description="Disordered" evidence="6">
    <location>
        <begin position="773"/>
        <end position="805"/>
    </location>
</feature>
<feature type="domain" description="C2H2-type" evidence="7">
    <location>
        <begin position="992"/>
        <end position="1019"/>
    </location>
</feature>
<dbReference type="FunFam" id="3.30.160.60:FF:000894">
    <property type="entry name" value="Uncharacterized protein, isoform C"/>
    <property type="match status" value="1"/>
</dbReference>
<dbReference type="SMART" id="SM00355">
    <property type="entry name" value="ZnF_C2H2"/>
    <property type="match status" value="22"/>
</dbReference>
<evidence type="ECO:0000313" key="8">
    <source>
        <dbReference type="Proteomes" id="UP000504615"/>
    </source>
</evidence>
<evidence type="ECO:0000256" key="4">
    <source>
        <dbReference type="ARBA" id="ARBA00022833"/>
    </source>
</evidence>
<dbReference type="Proteomes" id="UP000504615">
    <property type="component" value="Unplaced"/>
</dbReference>
<feature type="compositionally biased region" description="Low complexity" evidence="6">
    <location>
        <begin position="1147"/>
        <end position="1169"/>
    </location>
</feature>
<organism evidence="8 9">
    <name type="scientific">Pogonomyrmex barbatus</name>
    <name type="common">red harvester ant</name>
    <dbReference type="NCBI Taxonomy" id="144034"/>
    <lineage>
        <taxon>Eukaryota</taxon>
        <taxon>Metazoa</taxon>
        <taxon>Ecdysozoa</taxon>
        <taxon>Arthropoda</taxon>
        <taxon>Hexapoda</taxon>
        <taxon>Insecta</taxon>
        <taxon>Pterygota</taxon>
        <taxon>Neoptera</taxon>
        <taxon>Endopterygota</taxon>
        <taxon>Hymenoptera</taxon>
        <taxon>Apocrita</taxon>
        <taxon>Aculeata</taxon>
        <taxon>Formicoidea</taxon>
        <taxon>Formicidae</taxon>
        <taxon>Myrmicinae</taxon>
        <taxon>Pogonomyrmex</taxon>
    </lineage>
</organism>
<proteinExistence type="predicted"/>
<evidence type="ECO:0000256" key="5">
    <source>
        <dbReference type="PROSITE-ProRule" id="PRU00042"/>
    </source>
</evidence>
<dbReference type="PROSITE" id="PS00028">
    <property type="entry name" value="ZINC_FINGER_C2H2_1"/>
    <property type="match status" value="7"/>
</dbReference>
<dbReference type="PANTHER" id="PTHR24403:SF94">
    <property type="entry name" value="KUMGANG"/>
    <property type="match status" value="1"/>
</dbReference>
<dbReference type="PROSITE" id="PS50157">
    <property type="entry name" value="ZINC_FINGER_C2H2_2"/>
    <property type="match status" value="6"/>
</dbReference>
<dbReference type="KEGG" id="pbar:105424602"/>
<feature type="region of interest" description="Disordered" evidence="6">
    <location>
        <begin position="1144"/>
        <end position="1180"/>
    </location>
</feature>
<dbReference type="Pfam" id="PF00096">
    <property type="entry name" value="zf-C2H2"/>
    <property type="match status" value="1"/>
</dbReference>
<feature type="domain" description="C2H2-type" evidence="7">
    <location>
        <begin position="964"/>
        <end position="991"/>
    </location>
</feature>
<evidence type="ECO:0000256" key="6">
    <source>
        <dbReference type="SAM" id="MobiDB-lite"/>
    </source>
</evidence>
<feature type="compositionally biased region" description="Polar residues" evidence="6">
    <location>
        <begin position="773"/>
        <end position="795"/>
    </location>
</feature>
<gene>
    <name evidence="9" type="primary">LOC105424602</name>
</gene>
<keyword evidence="1" id="KW-0479">Metal-binding</keyword>
<keyword evidence="4" id="KW-0862">Zinc</keyword>
<feature type="compositionally biased region" description="Pro residues" evidence="6">
    <location>
        <begin position="824"/>
        <end position="834"/>
    </location>
</feature>
<dbReference type="PANTHER" id="PTHR24403">
    <property type="entry name" value="ZINC FINGER PROTEIN"/>
    <property type="match status" value="1"/>
</dbReference>
<dbReference type="SUPFAM" id="SSF57667">
    <property type="entry name" value="beta-beta-alpha zinc fingers"/>
    <property type="match status" value="6"/>
</dbReference>
<dbReference type="InterPro" id="IPR050688">
    <property type="entry name" value="Zinc_finger/UBP_domain"/>
</dbReference>